<feature type="region of interest" description="Disordered" evidence="2">
    <location>
        <begin position="1"/>
        <end position="32"/>
    </location>
</feature>
<evidence type="ECO:0000256" key="1">
    <source>
        <dbReference type="SAM" id="Coils"/>
    </source>
</evidence>
<sequence>MKGKKNRSGSKENKPPKAPASSSSTPPKVDLEKLLQEGSTPKKLLSEFEEFHVLQQASERIVSLKEYEEHMQSEPFVFKRTQSPDTWTSQFANKINELVEPFVIPPTEDKEALDDLMADRIRKAEWLKAGINTILGFAYSRVYANEVINQSTSKLLKDKLHMFFANNGFIKSPGDLMDMLLGVALVHDKDIDTLFNQVVSLREELSVTQTALNLSEAQLGTTREKLSISESSLSTTQENLRAARTSSLTNEDDVEKFKNLRQSESKEHKERMRKMQAQYDALQGIEHKLLEEAAFSKSENERLETELKVVKDEFAEHIRECTSSREKADEWVESLTAKFAALQTGMEEKLDQKIAAIQLGVDDNRASIDEVRADMAPRISLLEGTITGKFNPGFVILRSFLDSVCEDVTWLAGYTNSPNPRLTFQPHSAWEKAYIVAGSKARAEVNIRVKAISKALALKMVEIRNPGTQNLAMGIFDSYFKVLECDASENNGHIDHENCTVTLAFNPNSKTCRLGSTHAHKPGQVKDTEAAIKDICPPEEKERVLALFKAHIAFRRRLYALSMTYKEMTQEEKRQVANILPEFVRALEAGRDFSVE</sequence>
<proteinExistence type="predicted"/>
<evidence type="ECO:0000256" key="2">
    <source>
        <dbReference type="SAM" id="MobiDB-lite"/>
    </source>
</evidence>
<dbReference type="AlphaFoldDB" id="A0A0H2RHT8"/>
<evidence type="ECO:0000313" key="4">
    <source>
        <dbReference type="Proteomes" id="UP000053477"/>
    </source>
</evidence>
<gene>
    <name evidence="3" type="ORF">SCHPADRAFT_891816</name>
</gene>
<name>A0A0H2RHT8_9AGAM</name>
<organism evidence="3 4">
    <name type="scientific">Schizopora paradoxa</name>
    <dbReference type="NCBI Taxonomy" id="27342"/>
    <lineage>
        <taxon>Eukaryota</taxon>
        <taxon>Fungi</taxon>
        <taxon>Dikarya</taxon>
        <taxon>Basidiomycota</taxon>
        <taxon>Agaricomycotina</taxon>
        <taxon>Agaricomycetes</taxon>
        <taxon>Hymenochaetales</taxon>
        <taxon>Schizoporaceae</taxon>
        <taxon>Schizopora</taxon>
    </lineage>
</organism>
<keyword evidence="1" id="KW-0175">Coiled coil</keyword>
<dbReference type="InParanoid" id="A0A0H2RHT8"/>
<feature type="coiled-coil region" evidence="1">
    <location>
        <begin position="265"/>
        <end position="320"/>
    </location>
</feature>
<keyword evidence="4" id="KW-1185">Reference proteome</keyword>
<reference evidence="3 4" key="1">
    <citation type="submission" date="2015-04" db="EMBL/GenBank/DDBJ databases">
        <title>Complete genome sequence of Schizopora paradoxa KUC8140, a cosmopolitan wood degrader in East Asia.</title>
        <authorList>
            <consortium name="DOE Joint Genome Institute"/>
            <person name="Min B."/>
            <person name="Park H."/>
            <person name="Jang Y."/>
            <person name="Kim J.-J."/>
            <person name="Kim K.H."/>
            <person name="Pangilinan J."/>
            <person name="Lipzen A."/>
            <person name="Riley R."/>
            <person name="Grigoriev I.V."/>
            <person name="Spatafora J.W."/>
            <person name="Choi I.-G."/>
        </authorList>
    </citation>
    <scope>NUCLEOTIDE SEQUENCE [LARGE SCALE GENOMIC DNA]</scope>
    <source>
        <strain evidence="3 4">KUC8140</strain>
    </source>
</reference>
<accession>A0A0H2RHT8</accession>
<feature type="compositionally biased region" description="Low complexity" evidence="2">
    <location>
        <begin position="19"/>
        <end position="28"/>
    </location>
</feature>
<evidence type="ECO:0000313" key="3">
    <source>
        <dbReference type="EMBL" id="KLO11177.1"/>
    </source>
</evidence>
<dbReference type="EMBL" id="KQ086007">
    <property type="protein sequence ID" value="KLO11177.1"/>
    <property type="molecule type" value="Genomic_DNA"/>
</dbReference>
<dbReference type="Proteomes" id="UP000053477">
    <property type="component" value="Unassembled WGS sequence"/>
</dbReference>
<protein>
    <submittedName>
        <fullName evidence="3">Uncharacterized protein</fullName>
    </submittedName>
</protein>